<reference evidence="20" key="1">
    <citation type="journal article" date="2019" name="Int. J. Syst. Evol. Microbiol.">
        <title>The Global Catalogue of Microorganisms (GCM) 10K type strain sequencing project: providing services to taxonomists for standard genome sequencing and annotation.</title>
        <authorList>
            <consortium name="The Broad Institute Genomics Platform"/>
            <consortium name="The Broad Institute Genome Sequencing Center for Infectious Disease"/>
            <person name="Wu L."/>
            <person name="Ma J."/>
        </authorList>
    </citation>
    <scope>NUCLEOTIDE SEQUENCE [LARGE SCALE GENOMIC DNA]</scope>
    <source>
        <strain evidence="20">JCM 1490</strain>
    </source>
</reference>
<evidence type="ECO:0000256" key="16">
    <source>
        <dbReference type="SAM" id="Phobius"/>
    </source>
</evidence>
<dbReference type="Pfam" id="PF00116">
    <property type="entry name" value="COX2"/>
    <property type="match status" value="1"/>
</dbReference>
<sequence>MRSLALTGVVSLAAAACAPADQFPSEPGGGVDVGFLPTERGMTDRTDALIDLWNGSWIAALVVGVIVWGLTIWCVVAYRKRKNDRQLPVQLRYHVPLELLYTLVPLLMVGVLFYFSSGVTNDFQRVGQNEAAGVDSNAYVSVPAEDTEADLAIEVYGKQWSWDFNYVTDGVYSSGDRVELTGEPGPEETLPTLYLPVGETVTFTLHTRDVAHSFWIPAFLYKMDLLPGRVNTFQVTPQVEGTYSGKCAELCGEYHSEMLFNVEVVDRATYDARMQELRDAGQTGRIGDELNRQYLVTQEDEH</sequence>
<feature type="domain" description="Cytochrome oxidase subunit II copper A binding" evidence="18">
    <location>
        <begin position="148"/>
        <end position="276"/>
    </location>
</feature>
<dbReference type="NCBIfam" id="TIGR02866">
    <property type="entry name" value="CoxB"/>
    <property type="match status" value="1"/>
</dbReference>
<accession>A0ABW2QAJ6</accession>
<keyword evidence="12 16" id="KW-0472">Membrane</keyword>
<organism evidence="19 20">
    <name type="scientific">Georgenia alba</name>
    <dbReference type="NCBI Taxonomy" id="2233858"/>
    <lineage>
        <taxon>Bacteria</taxon>
        <taxon>Bacillati</taxon>
        <taxon>Actinomycetota</taxon>
        <taxon>Actinomycetes</taxon>
        <taxon>Micrococcales</taxon>
        <taxon>Bogoriellaceae</taxon>
        <taxon>Georgenia</taxon>
    </lineage>
</organism>
<feature type="chain" id="PRO_5047462010" description="cytochrome-c oxidase" evidence="17">
    <location>
        <begin position="21"/>
        <end position="302"/>
    </location>
</feature>
<dbReference type="RefSeq" id="WP_382395074.1">
    <property type="nucleotide sequence ID" value="NZ_JBHTCQ010000002.1"/>
</dbReference>
<evidence type="ECO:0000256" key="9">
    <source>
        <dbReference type="ARBA" id="ARBA00022982"/>
    </source>
</evidence>
<keyword evidence="6 16" id="KW-0812">Transmembrane</keyword>
<dbReference type="InterPro" id="IPR045187">
    <property type="entry name" value="CcO_II"/>
</dbReference>
<comment type="similarity">
    <text evidence="2">Belongs to the cytochrome c oxidase subunit 2 family.</text>
</comment>
<evidence type="ECO:0000256" key="15">
    <source>
        <dbReference type="ARBA" id="ARBA00047816"/>
    </source>
</evidence>
<evidence type="ECO:0000256" key="17">
    <source>
        <dbReference type="SAM" id="SignalP"/>
    </source>
</evidence>
<evidence type="ECO:0000259" key="18">
    <source>
        <dbReference type="PROSITE" id="PS50857"/>
    </source>
</evidence>
<protein>
    <recommendedName>
        <fullName evidence="3">cytochrome-c oxidase</fullName>
        <ecNumber evidence="3">7.1.1.9</ecNumber>
    </recommendedName>
    <alternativeName>
        <fullName evidence="14">Cytochrome aa3 subunit 2</fullName>
    </alternativeName>
</protein>
<keyword evidence="8" id="KW-1278">Translocase</keyword>
<comment type="subcellular location">
    <subcellularLocation>
        <location evidence="1">Membrane</location>
        <topology evidence="1">Multi-pass membrane protein</topology>
    </subcellularLocation>
</comment>
<proteinExistence type="inferred from homology"/>
<keyword evidence="5" id="KW-0679">Respiratory chain</keyword>
<dbReference type="InterPro" id="IPR036257">
    <property type="entry name" value="Cyt_c_oxidase_su2_TM_sf"/>
</dbReference>
<feature type="signal peptide" evidence="17">
    <location>
        <begin position="1"/>
        <end position="20"/>
    </location>
</feature>
<keyword evidence="11" id="KW-0186">Copper</keyword>
<comment type="caution">
    <text evidence="19">The sequence shown here is derived from an EMBL/GenBank/DDBJ whole genome shotgun (WGS) entry which is preliminary data.</text>
</comment>
<evidence type="ECO:0000256" key="3">
    <source>
        <dbReference type="ARBA" id="ARBA00012949"/>
    </source>
</evidence>
<dbReference type="EC" id="7.1.1.9" evidence="3"/>
<evidence type="ECO:0000256" key="2">
    <source>
        <dbReference type="ARBA" id="ARBA00007866"/>
    </source>
</evidence>
<dbReference type="PANTHER" id="PTHR22888:SF9">
    <property type="entry name" value="CYTOCHROME C OXIDASE SUBUNIT 2"/>
    <property type="match status" value="1"/>
</dbReference>
<dbReference type="Gene3D" id="2.60.40.420">
    <property type="entry name" value="Cupredoxins - blue copper proteins"/>
    <property type="match status" value="1"/>
</dbReference>
<dbReference type="InterPro" id="IPR014222">
    <property type="entry name" value="Cyt_c_oxidase_su2"/>
</dbReference>
<evidence type="ECO:0000256" key="11">
    <source>
        <dbReference type="ARBA" id="ARBA00023008"/>
    </source>
</evidence>
<keyword evidence="17" id="KW-0732">Signal</keyword>
<dbReference type="PROSITE" id="PS51257">
    <property type="entry name" value="PROKAR_LIPOPROTEIN"/>
    <property type="match status" value="1"/>
</dbReference>
<evidence type="ECO:0000256" key="5">
    <source>
        <dbReference type="ARBA" id="ARBA00022660"/>
    </source>
</evidence>
<dbReference type="PROSITE" id="PS00078">
    <property type="entry name" value="COX2"/>
    <property type="match status" value="1"/>
</dbReference>
<dbReference type="SUPFAM" id="SSF81464">
    <property type="entry name" value="Cytochrome c oxidase subunit II-like, transmembrane region"/>
    <property type="match status" value="1"/>
</dbReference>
<dbReference type="SUPFAM" id="SSF49503">
    <property type="entry name" value="Cupredoxins"/>
    <property type="match status" value="1"/>
</dbReference>
<evidence type="ECO:0000256" key="10">
    <source>
        <dbReference type="ARBA" id="ARBA00022989"/>
    </source>
</evidence>
<comment type="catalytic activity">
    <reaction evidence="15">
        <text>4 Fe(II)-[cytochrome c] + O2 + 8 H(+)(in) = 4 Fe(III)-[cytochrome c] + 2 H2O + 4 H(+)(out)</text>
        <dbReference type="Rhea" id="RHEA:11436"/>
        <dbReference type="Rhea" id="RHEA-COMP:10350"/>
        <dbReference type="Rhea" id="RHEA-COMP:14399"/>
        <dbReference type="ChEBI" id="CHEBI:15377"/>
        <dbReference type="ChEBI" id="CHEBI:15378"/>
        <dbReference type="ChEBI" id="CHEBI:15379"/>
        <dbReference type="ChEBI" id="CHEBI:29033"/>
        <dbReference type="ChEBI" id="CHEBI:29034"/>
        <dbReference type="EC" id="7.1.1.9"/>
    </reaction>
</comment>
<dbReference type="PROSITE" id="PS50857">
    <property type="entry name" value="COX2_CUA"/>
    <property type="match status" value="1"/>
</dbReference>
<dbReference type="PRINTS" id="PR01166">
    <property type="entry name" value="CYCOXIDASEII"/>
</dbReference>
<dbReference type="InterPro" id="IPR001505">
    <property type="entry name" value="Copper_CuA"/>
</dbReference>
<feature type="transmembrane region" description="Helical" evidence="16">
    <location>
        <begin position="99"/>
        <end position="116"/>
    </location>
</feature>
<evidence type="ECO:0000313" key="19">
    <source>
        <dbReference type="EMBL" id="MFC7406064.1"/>
    </source>
</evidence>
<evidence type="ECO:0000256" key="8">
    <source>
        <dbReference type="ARBA" id="ARBA00022967"/>
    </source>
</evidence>
<evidence type="ECO:0000256" key="7">
    <source>
        <dbReference type="ARBA" id="ARBA00022723"/>
    </source>
</evidence>
<dbReference type="EMBL" id="JBHTCQ010000002">
    <property type="protein sequence ID" value="MFC7406064.1"/>
    <property type="molecule type" value="Genomic_DNA"/>
</dbReference>
<dbReference type="CDD" id="cd13919">
    <property type="entry name" value="CuRO_HCO_II_like_5"/>
    <property type="match status" value="1"/>
</dbReference>
<evidence type="ECO:0000256" key="1">
    <source>
        <dbReference type="ARBA" id="ARBA00004141"/>
    </source>
</evidence>
<keyword evidence="7" id="KW-0479">Metal-binding</keyword>
<keyword evidence="10 16" id="KW-1133">Transmembrane helix</keyword>
<evidence type="ECO:0000256" key="14">
    <source>
        <dbReference type="ARBA" id="ARBA00031399"/>
    </source>
</evidence>
<keyword evidence="4" id="KW-0813">Transport</keyword>
<gene>
    <name evidence="19" type="primary">coxB</name>
    <name evidence="19" type="ORF">ACFQQL_13160</name>
</gene>
<evidence type="ECO:0000256" key="13">
    <source>
        <dbReference type="ARBA" id="ARBA00024688"/>
    </source>
</evidence>
<keyword evidence="20" id="KW-1185">Reference proteome</keyword>
<evidence type="ECO:0000313" key="20">
    <source>
        <dbReference type="Proteomes" id="UP001596455"/>
    </source>
</evidence>
<evidence type="ECO:0000256" key="6">
    <source>
        <dbReference type="ARBA" id="ARBA00022692"/>
    </source>
</evidence>
<evidence type="ECO:0000256" key="4">
    <source>
        <dbReference type="ARBA" id="ARBA00022448"/>
    </source>
</evidence>
<comment type="function">
    <text evidence="13">Subunits I and II form the functional core of the enzyme complex. Electrons originating in cytochrome c are transferred via heme a and Cu(A) to the binuclear center formed by heme a3 and Cu(B).</text>
</comment>
<name>A0ABW2QAJ6_9MICO</name>
<dbReference type="PANTHER" id="PTHR22888">
    <property type="entry name" value="CYTOCHROME C OXIDASE, SUBUNIT II"/>
    <property type="match status" value="1"/>
</dbReference>
<dbReference type="Proteomes" id="UP001596455">
    <property type="component" value="Unassembled WGS sequence"/>
</dbReference>
<dbReference type="InterPro" id="IPR002429">
    <property type="entry name" value="CcO_II-like_C"/>
</dbReference>
<keyword evidence="9" id="KW-0249">Electron transport</keyword>
<evidence type="ECO:0000256" key="12">
    <source>
        <dbReference type="ARBA" id="ARBA00023136"/>
    </source>
</evidence>
<feature type="transmembrane region" description="Helical" evidence="16">
    <location>
        <begin position="57"/>
        <end position="78"/>
    </location>
</feature>
<dbReference type="Gene3D" id="1.10.287.90">
    <property type="match status" value="1"/>
</dbReference>
<dbReference type="InterPro" id="IPR008972">
    <property type="entry name" value="Cupredoxin"/>
</dbReference>